<gene>
    <name evidence="1" type="ORF">AB0K95_30615</name>
</gene>
<reference evidence="1 2" key="1">
    <citation type="submission" date="2024-06" db="EMBL/GenBank/DDBJ databases">
        <title>The Natural Products Discovery Center: Release of the First 8490 Sequenced Strains for Exploring Actinobacteria Biosynthetic Diversity.</title>
        <authorList>
            <person name="Kalkreuter E."/>
            <person name="Kautsar S.A."/>
            <person name="Yang D."/>
            <person name="Bader C.D."/>
            <person name="Teijaro C.N."/>
            <person name="Fluegel L."/>
            <person name="Davis C.M."/>
            <person name="Simpson J.R."/>
            <person name="Lauterbach L."/>
            <person name="Steele A.D."/>
            <person name="Gui C."/>
            <person name="Meng S."/>
            <person name="Li G."/>
            <person name="Viehrig K."/>
            <person name="Ye F."/>
            <person name="Su P."/>
            <person name="Kiefer A.F."/>
            <person name="Nichols A."/>
            <person name="Cepeda A.J."/>
            <person name="Yan W."/>
            <person name="Fan B."/>
            <person name="Jiang Y."/>
            <person name="Adhikari A."/>
            <person name="Zheng C.-J."/>
            <person name="Schuster L."/>
            <person name="Cowan T.M."/>
            <person name="Smanski M.J."/>
            <person name="Chevrette M.G."/>
            <person name="De Carvalho L.P.S."/>
            <person name="Shen B."/>
        </authorList>
    </citation>
    <scope>NUCLEOTIDE SEQUENCE [LARGE SCALE GENOMIC DNA]</scope>
    <source>
        <strain evidence="1 2">NPDC052768</strain>
    </source>
</reference>
<name>A0ABV3JPB9_9ACTN</name>
<keyword evidence="2" id="KW-1185">Reference proteome</keyword>
<sequence>MITTRRQDASLTGPGRRLIQVGLFIPQESTTYLTMTLVAHGRHEPAEQLAALADEFGHLR</sequence>
<dbReference type="EMBL" id="JBFATE010000017">
    <property type="protein sequence ID" value="MEV5249586.1"/>
    <property type="molecule type" value="Genomic_DNA"/>
</dbReference>
<organism evidence="1 2">
    <name type="scientific">Streptomyces werraensis</name>
    <dbReference type="NCBI Taxonomy" id="68284"/>
    <lineage>
        <taxon>Bacteria</taxon>
        <taxon>Bacillati</taxon>
        <taxon>Actinomycetota</taxon>
        <taxon>Actinomycetes</taxon>
        <taxon>Kitasatosporales</taxon>
        <taxon>Streptomycetaceae</taxon>
        <taxon>Streptomyces</taxon>
    </lineage>
</organism>
<dbReference type="RefSeq" id="WP_364026870.1">
    <property type="nucleotide sequence ID" value="NZ_JBFATD010000034.1"/>
</dbReference>
<proteinExistence type="predicted"/>
<evidence type="ECO:0000313" key="1">
    <source>
        <dbReference type="EMBL" id="MEV5249586.1"/>
    </source>
</evidence>
<evidence type="ECO:0000313" key="2">
    <source>
        <dbReference type="Proteomes" id="UP001552527"/>
    </source>
</evidence>
<protein>
    <submittedName>
        <fullName evidence="1">Uncharacterized protein</fullName>
    </submittedName>
</protein>
<comment type="caution">
    <text evidence="1">The sequence shown here is derived from an EMBL/GenBank/DDBJ whole genome shotgun (WGS) entry which is preliminary data.</text>
</comment>
<dbReference type="Proteomes" id="UP001552527">
    <property type="component" value="Unassembled WGS sequence"/>
</dbReference>
<accession>A0ABV3JPB9</accession>